<sequence length="161" mass="16514">MRPFREMLHGSPSGIISVYAIGLQNGPAVLLPEETMPPRTKRAPAQATKPAGTPGAEPQQERAEEHPNGRHGHDLTITIPVDRTASAAAKAVKLPITAAQRVLPAKGGLPLYAGLGALGLAGVLEWPVAAGIGIGYAVLRRGGALPSSPTTPSTKPGTTTE</sequence>
<evidence type="ECO:0000256" key="1">
    <source>
        <dbReference type="SAM" id="MobiDB-lite"/>
    </source>
</evidence>
<organism evidence="2 3">
    <name type="scientific">Streptomyces macrosporus</name>
    <dbReference type="NCBI Taxonomy" id="44032"/>
    <lineage>
        <taxon>Bacteria</taxon>
        <taxon>Bacillati</taxon>
        <taxon>Actinomycetota</taxon>
        <taxon>Actinomycetes</taxon>
        <taxon>Kitasatosporales</taxon>
        <taxon>Streptomycetaceae</taxon>
        <taxon>Streptomyces</taxon>
    </lineage>
</organism>
<evidence type="ECO:0000313" key="2">
    <source>
        <dbReference type="EMBL" id="GAA2460016.1"/>
    </source>
</evidence>
<evidence type="ECO:0000313" key="3">
    <source>
        <dbReference type="Proteomes" id="UP001501638"/>
    </source>
</evidence>
<gene>
    <name evidence="2" type="ORF">GCM10010405_50340</name>
</gene>
<keyword evidence="3" id="KW-1185">Reference proteome</keyword>
<accession>A0ABP5XTQ4</accession>
<protein>
    <submittedName>
        <fullName evidence="2">Uncharacterized protein</fullName>
    </submittedName>
</protein>
<name>A0ABP5XTQ4_9ACTN</name>
<feature type="compositionally biased region" description="Basic and acidic residues" evidence="1">
    <location>
        <begin position="59"/>
        <end position="73"/>
    </location>
</feature>
<comment type="caution">
    <text evidence="2">The sequence shown here is derived from an EMBL/GenBank/DDBJ whole genome shotgun (WGS) entry which is preliminary data.</text>
</comment>
<feature type="region of interest" description="Disordered" evidence="1">
    <location>
        <begin position="31"/>
        <end position="73"/>
    </location>
</feature>
<dbReference type="EMBL" id="BAAASZ010000035">
    <property type="protein sequence ID" value="GAA2460016.1"/>
    <property type="molecule type" value="Genomic_DNA"/>
</dbReference>
<reference evidence="3" key="1">
    <citation type="journal article" date="2019" name="Int. J. Syst. Evol. Microbiol.">
        <title>The Global Catalogue of Microorganisms (GCM) 10K type strain sequencing project: providing services to taxonomists for standard genome sequencing and annotation.</title>
        <authorList>
            <consortium name="The Broad Institute Genomics Platform"/>
            <consortium name="The Broad Institute Genome Sequencing Center for Infectious Disease"/>
            <person name="Wu L."/>
            <person name="Ma J."/>
        </authorList>
    </citation>
    <scope>NUCLEOTIDE SEQUENCE [LARGE SCALE GENOMIC DNA]</scope>
    <source>
        <strain evidence="3">JCM 6305</strain>
    </source>
</reference>
<dbReference type="Proteomes" id="UP001501638">
    <property type="component" value="Unassembled WGS sequence"/>
</dbReference>
<proteinExistence type="predicted"/>